<proteinExistence type="predicted"/>
<protein>
    <submittedName>
        <fullName evidence="1">Uncharacterized protein</fullName>
    </submittedName>
</protein>
<evidence type="ECO:0000313" key="1">
    <source>
        <dbReference type="EMBL" id="PYI12780.1"/>
    </source>
</evidence>
<evidence type="ECO:0000313" key="2">
    <source>
        <dbReference type="Proteomes" id="UP000249829"/>
    </source>
</evidence>
<sequence>MNVLSAAIADNKGLFLNGKGGFLEQADGTPLCQIRKIRGMYYVQWEQLPSSSMATTAEPSQLAASGSPVRRPIKLSERPHITPGTVKEWHERLGHPGEEALNHLSDSVQGIDITDSPKQASSGKLSLNGKCPTCEISQSERQISRQKFKAGSQAFELIYWDLIYMVNKINKQRYISHLYYSYLKFHLGQALTSKSDVSELIINMI</sequence>
<dbReference type="STRING" id="1450538.A0A2V5HA79"/>
<name>A0A2V5HA79_ASPV1</name>
<reference evidence="1 2" key="1">
    <citation type="submission" date="2018-02" db="EMBL/GenBank/DDBJ databases">
        <title>The genomes of Aspergillus section Nigri reveals drivers in fungal speciation.</title>
        <authorList>
            <consortium name="DOE Joint Genome Institute"/>
            <person name="Vesth T.C."/>
            <person name="Nybo J."/>
            <person name="Theobald S."/>
            <person name="Brandl J."/>
            <person name="Frisvad J.C."/>
            <person name="Nielsen K.F."/>
            <person name="Lyhne E.K."/>
            <person name="Kogle M.E."/>
            <person name="Kuo A."/>
            <person name="Riley R."/>
            <person name="Clum A."/>
            <person name="Nolan M."/>
            <person name="Lipzen A."/>
            <person name="Salamov A."/>
            <person name="Henrissat B."/>
            <person name="Wiebenga A."/>
            <person name="De vries R.P."/>
            <person name="Grigoriev I.V."/>
            <person name="Mortensen U.H."/>
            <person name="Andersen M.R."/>
            <person name="Baker S.E."/>
        </authorList>
    </citation>
    <scope>NUCLEOTIDE SEQUENCE [LARGE SCALE GENOMIC DNA]</scope>
    <source>
        <strain evidence="1 2">CBS 115571</strain>
    </source>
</reference>
<organism evidence="1 2">
    <name type="scientific">Aspergillus violaceofuscus (strain CBS 115571)</name>
    <dbReference type="NCBI Taxonomy" id="1450538"/>
    <lineage>
        <taxon>Eukaryota</taxon>
        <taxon>Fungi</taxon>
        <taxon>Dikarya</taxon>
        <taxon>Ascomycota</taxon>
        <taxon>Pezizomycotina</taxon>
        <taxon>Eurotiomycetes</taxon>
        <taxon>Eurotiomycetidae</taxon>
        <taxon>Eurotiales</taxon>
        <taxon>Aspergillaceae</taxon>
        <taxon>Aspergillus</taxon>
    </lineage>
</organism>
<accession>A0A2V5HA79</accession>
<dbReference type="EMBL" id="KZ825299">
    <property type="protein sequence ID" value="PYI12780.1"/>
    <property type="molecule type" value="Genomic_DNA"/>
</dbReference>
<dbReference type="AlphaFoldDB" id="A0A2V5HA79"/>
<dbReference type="Proteomes" id="UP000249829">
    <property type="component" value="Unassembled WGS sequence"/>
</dbReference>
<keyword evidence="2" id="KW-1185">Reference proteome</keyword>
<gene>
    <name evidence="1" type="ORF">BO99DRAFT_455038</name>
</gene>